<evidence type="ECO:0000256" key="11">
    <source>
        <dbReference type="ARBA" id="ARBA00023180"/>
    </source>
</evidence>
<sequence>MFFQCLFLFTLSGISATWESRYFFFCITVLCYLLILSVNLTLIFRIVLRKSLHEPMYIFLCSLCLNGLYGTAGFYPKFLYDLLHEPQVISYAGCLIQVLVIYSSVLCDISILTVMAYDRFVAICRPLQYHAVMTKTTVTKLTLFSWIAPVLSMTVLVIFSAGLTLCGSEIEKLYCENWAIVRLLSCFPTTLCNVFGYIVILTYLGHVFFILFSYMKLIKTSITSTEDWNKFMQTCTPHLLSLINVTVALLFDTMYSRYGSRDFPQSLRHFLALEFLVVPPLLNPLIYGLKLRKVRNEVFRCIKNKTVKFEN</sequence>
<dbReference type="PANTHER" id="PTHR26451:SF871">
    <property type="entry name" value="ODORANT RECEPTOR-RELATED"/>
    <property type="match status" value="1"/>
</dbReference>
<dbReference type="OrthoDB" id="6151005at2759"/>
<feature type="transmembrane region" description="Helical" evidence="13">
    <location>
        <begin position="270"/>
        <end position="289"/>
    </location>
</feature>
<dbReference type="AlphaFoldDB" id="A0A8C9V052"/>
<keyword evidence="7" id="KW-0297">G-protein coupled receptor</keyword>
<evidence type="ECO:0000256" key="12">
    <source>
        <dbReference type="ARBA" id="ARBA00023224"/>
    </source>
</evidence>
<dbReference type="PROSITE" id="PS00237">
    <property type="entry name" value="G_PROTEIN_RECEP_F1_1"/>
    <property type="match status" value="1"/>
</dbReference>
<evidence type="ECO:0000256" key="13">
    <source>
        <dbReference type="SAM" id="Phobius"/>
    </source>
</evidence>
<evidence type="ECO:0000256" key="5">
    <source>
        <dbReference type="ARBA" id="ARBA00022725"/>
    </source>
</evidence>
<feature type="chain" id="PRO_5034283812" description="G-protein coupled receptors family 1 profile domain-containing protein" evidence="14">
    <location>
        <begin position="17"/>
        <end position="311"/>
    </location>
</feature>
<keyword evidence="6 13" id="KW-1133">Transmembrane helix</keyword>
<feature type="domain" description="G-protein coupled receptors family 1 profile" evidence="15">
    <location>
        <begin position="38"/>
        <end position="287"/>
    </location>
</feature>
<keyword evidence="10" id="KW-0675">Receptor</keyword>
<evidence type="ECO:0000256" key="8">
    <source>
        <dbReference type="ARBA" id="ARBA00023136"/>
    </source>
</evidence>
<feature type="transmembrane region" description="Helical" evidence="13">
    <location>
        <begin position="23"/>
        <end position="44"/>
    </location>
</feature>
<reference evidence="16 17" key="1">
    <citation type="submission" date="2019-04" db="EMBL/GenBank/DDBJ databases">
        <authorList>
            <consortium name="Wellcome Sanger Institute Data Sharing"/>
        </authorList>
    </citation>
    <scope>NUCLEOTIDE SEQUENCE [LARGE SCALE GENOMIC DNA]</scope>
</reference>
<feature type="transmembrane region" description="Helical" evidence="13">
    <location>
        <begin position="138"/>
        <end position="163"/>
    </location>
</feature>
<dbReference type="PANTHER" id="PTHR26451">
    <property type="entry name" value="G_PROTEIN_RECEP_F1_2 DOMAIN-CONTAINING PROTEIN"/>
    <property type="match status" value="1"/>
</dbReference>
<evidence type="ECO:0000256" key="9">
    <source>
        <dbReference type="ARBA" id="ARBA00023157"/>
    </source>
</evidence>
<keyword evidence="17" id="KW-1185">Reference proteome</keyword>
<protein>
    <recommendedName>
        <fullName evidence="15">G-protein coupled receptors family 1 profile domain-containing protein</fullName>
    </recommendedName>
</protein>
<accession>A0A8C9V052</accession>
<dbReference type="GeneTree" id="ENSGT00950000183023"/>
<dbReference type="InterPro" id="IPR052921">
    <property type="entry name" value="GPCR1_Superfamily_Member"/>
</dbReference>
<proteinExistence type="predicted"/>
<evidence type="ECO:0000313" key="17">
    <source>
        <dbReference type="Proteomes" id="UP000694397"/>
    </source>
</evidence>
<feature type="transmembrane region" description="Helical" evidence="13">
    <location>
        <begin position="88"/>
        <end position="117"/>
    </location>
</feature>
<feature type="signal peptide" evidence="14">
    <location>
        <begin position="1"/>
        <end position="16"/>
    </location>
</feature>
<dbReference type="PRINTS" id="PR00245">
    <property type="entry name" value="OLFACTORYR"/>
</dbReference>
<keyword evidence="8 13" id="KW-0472">Membrane</keyword>
<keyword evidence="4 13" id="KW-0812">Transmembrane</keyword>
<name>A0A8C9V052_SCLFO</name>
<keyword evidence="9" id="KW-1015">Disulfide bond</keyword>
<keyword evidence="5" id="KW-0552">Olfaction</keyword>
<dbReference type="GO" id="GO:0005886">
    <property type="term" value="C:plasma membrane"/>
    <property type="evidence" value="ECO:0007669"/>
    <property type="project" value="UniProtKB-SubCell"/>
</dbReference>
<organism evidence="16 17">
    <name type="scientific">Scleropages formosus</name>
    <name type="common">Asian bonytongue</name>
    <name type="synonym">Osteoglossum formosum</name>
    <dbReference type="NCBI Taxonomy" id="113540"/>
    <lineage>
        <taxon>Eukaryota</taxon>
        <taxon>Metazoa</taxon>
        <taxon>Chordata</taxon>
        <taxon>Craniata</taxon>
        <taxon>Vertebrata</taxon>
        <taxon>Euteleostomi</taxon>
        <taxon>Actinopterygii</taxon>
        <taxon>Neopterygii</taxon>
        <taxon>Teleostei</taxon>
        <taxon>Osteoglossocephala</taxon>
        <taxon>Osteoglossomorpha</taxon>
        <taxon>Osteoglossiformes</taxon>
        <taxon>Osteoglossidae</taxon>
        <taxon>Scleropages</taxon>
    </lineage>
</organism>
<dbReference type="GO" id="GO:0005549">
    <property type="term" value="F:odorant binding"/>
    <property type="evidence" value="ECO:0007669"/>
    <property type="project" value="TreeGrafter"/>
</dbReference>
<dbReference type="PROSITE" id="PS50262">
    <property type="entry name" value="G_PROTEIN_RECEP_F1_2"/>
    <property type="match status" value="1"/>
</dbReference>
<dbReference type="Proteomes" id="UP000694397">
    <property type="component" value="Chromosome 10"/>
</dbReference>
<feature type="transmembrane region" description="Helical" evidence="13">
    <location>
        <begin position="239"/>
        <end position="258"/>
    </location>
</feature>
<evidence type="ECO:0000256" key="7">
    <source>
        <dbReference type="ARBA" id="ARBA00023040"/>
    </source>
</evidence>
<feature type="transmembrane region" description="Helical" evidence="13">
    <location>
        <begin position="56"/>
        <end position="76"/>
    </location>
</feature>
<dbReference type="GO" id="GO:0004930">
    <property type="term" value="F:G protein-coupled receptor activity"/>
    <property type="evidence" value="ECO:0007669"/>
    <property type="project" value="UniProtKB-KW"/>
</dbReference>
<dbReference type="InterPro" id="IPR000725">
    <property type="entry name" value="Olfact_rcpt"/>
</dbReference>
<dbReference type="Ensembl" id="ENSSFOT00015008427.2">
    <property type="protein sequence ID" value="ENSSFOP00015008310.2"/>
    <property type="gene ID" value="ENSSFOG00015005401.2"/>
</dbReference>
<keyword evidence="14" id="KW-0732">Signal</keyword>
<dbReference type="InterPro" id="IPR000276">
    <property type="entry name" value="GPCR_Rhodpsn"/>
</dbReference>
<evidence type="ECO:0000256" key="2">
    <source>
        <dbReference type="ARBA" id="ARBA00022475"/>
    </source>
</evidence>
<evidence type="ECO:0000256" key="4">
    <source>
        <dbReference type="ARBA" id="ARBA00022692"/>
    </source>
</evidence>
<keyword evidence="11" id="KW-0325">Glycoprotein</keyword>
<evidence type="ECO:0000259" key="15">
    <source>
        <dbReference type="PROSITE" id="PS50262"/>
    </source>
</evidence>
<dbReference type="InterPro" id="IPR017452">
    <property type="entry name" value="GPCR_Rhodpsn_7TM"/>
</dbReference>
<dbReference type="GO" id="GO:0004984">
    <property type="term" value="F:olfactory receptor activity"/>
    <property type="evidence" value="ECO:0007669"/>
    <property type="project" value="InterPro"/>
</dbReference>
<dbReference type="Pfam" id="PF13853">
    <property type="entry name" value="7tm_4"/>
    <property type="match status" value="1"/>
</dbReference>
<evidence type="ECO:0000256" key="3">
    <source>
        <dbReference type="ARBA" id="ARBA00022606"/>
    </source>
</evidence>
<reference evidence="16" key="2">
    <citation type="submission" date="2025-08" db="UniProtKB">
        <authorList>
            <consortium name="Ensembl"/>
        </authorList>
    </citation>
    <scope>IDENTIFICATION</scope>
</reference>
<reference evidence="16" key="3">
    <citation type="submission" date="2025-09" db="UniProtKB">
        <authorList>
            <consortium name="Ensembl"/>
        </authorList>
    </citation>
    <scope>IDENTIFICATION</scope>
</reference>
<keyword evidence="3" id="KW-0716">Sensory transduction</keyword>
<dbReference type="SUPFAM" id="SSF81321">
    <property type="entry name" value="Family A G protein-coupled receptor-like"/>
    <property type="match status" value="1"/>
</dbReference>
<evidence type="ECO:0000256" key="14">
    <source>
        <dbReference type="SAM" id="SignalP"/>
    </source>
</evidence>
<feature type="transmembrane region" description="Helical" evidence="13">
    <location>
        <begin position="194"/>
        <end position="218"/>
    </location>
</feature>
<evidence type="ECO:0000256" key="1">
    <source>
        <dbReference type="ARBA" id="ARBA00004651"/>
    </source>
</evidence>
<evidence type="ECO:0000313" key="16">
    <source>
        <dbReference type="Ensembl" id="ENSSFOP00015008310.2"/>
    </source>
</evidence>
<keyword evidence="12" id="KW-0807">Transducer</keyword>
<keyword evidence="2" id="KW-1003">Cell membrane</keyword>
<evidence type="ECO:0000256" key="6">
    <source>
        <dbReference type="ARBA" id="ARBA00022989"/>
    </source>
</evidence>
<comment type="subcellular location">
    <subcellularLocation>
        <location evidence="1">Cell membrane</location>
        <topology evidence="1">Multi-pass membrane protein</topology>
    </subcellularLocation>
</comment>
<dbReference type="Gene3D" id="1.20.1070.10">
    <property type="entry name" value="Rhodopsin 7-helix transmembrane proteins"/>
    <property type="match status" value="1"/>
</dbReference>
<dbReference type="FunFam" id="1.20.1070.10:FF:000024">
    <property type="entry name" value="Olfactory receptor"/>
    <property type="match status" value="1"/>
</dbReference>
<evidence type="ECO:0000256" key="10">
    <source>
        <dbReference type="ARBA" id="ARBA00023170"/>
    </source>
</evidence>